<evidence type="ECO:0000256" key="1">
    <source>
        <dbReference type="SAM" id="MobiDB-lite"/>
    </source>
</evidence>
<dbReference type="Proteomes" id="UP000324241">
    <property type="component" value="Unassembled WGS sequence"/>
</dbReference>
<feature type="compositionally biased region" description="Basic and acidic residues" evidence="1">
    <location>
        <begin position="53"/>
        <end position="63"/>
    </location>
</feature>
<feature type="region of interest" description="Disordered" evidence="1">
    <location>
        <begin position="1"/>
        <end position="26"/>
    </location>
</feature>
<protein>
    <submittedName>
        <fullName evidence="2">Uncharacterized protein</fullName>
    </submittedName>
</protein>
<proteinExistence type="predicted"/>
<accession>A0A5M9MNV8</accession>
<evidence type="ECO:0000313" key="3">
    <source>
        <dbReference type="Proteomes" id="UP000324241"/>
    </source>
</evidence>
<reference evidence="2 3" key="1">
    <citation type="submission" date="2019-08" db="EMBL/GenBank/DDBJ databases">
        <title>The genome sequence of a newly discovered highly antifungal drug resistant Aspergillus species, Aspergillus tanneri NIH 1004.</title>
        <authorList>
            <person name="Mounaud S."/>
            <person name="Singh I."/>
            <person name="Joardar V."/>
            <person name="Pakala S."/>
            <person name="Pakala S."/>
            <person name="Venepally P."/>
            <person name="Chung J.K."/>
            <person name="Losada L."/>
            <person name="Nierman W.C."/>
        </authorList>
    </citation>
    <scope>NUCLEOTIDE SEQUENCE [LARGE SCALE GENOMIC DNA]</scope>
    <source>
        <strain evidence="2 3">NIH1004</strain>
    </source>
</reference>
<feature type="region of interest" description="Disordered" evidence="1">
    <location>
        <begin position="52"/>
        <end position="77"/>
    </location>
</feature>
<evidence type="ECO:0000313" key="2">
    <source>
        <dbReference type="EMBL" id="KAA8648705.1"/>
    </source>
</evidence>
<sequence length="77" mass="8628">MKMMTMKEKKPVKSDGSHDEANYNYAGNKGTSTYLIDILSKASREQAQNLIRGETEREAKVEGSQKTWQTTAARSSN</sequence>
<comment type="caution">
    <text evidence="2">The sequence shown here is derived from an EMBL/GenBank/DDBJ whole genome shotgun (WGS) entry which is preliminary data.</text>
</comment>
<name>A0A5M9MNV8_9EURO</name>
<organism evidence="2 3">
    <name type="scientific">Aspergillus tanneri</name>
    <dbReference type="NCBI Taxonomy" id="1220188"/>
    <lineage>
        <taxon>Eukaryota</taxon>
        <taxon>Fungi</taxon>
        <taxon>Dikarya</taxon>
        <taxon>Ascomycota</taxon>
        <taxon>Pezizomycotina</taxon>
        <taxon>Eurotiomycetes</taxon>
        <taxon>Eurotiomycetidae</taxon>
        <taxon>Eurotiales</taxon>
        <taxon>Aspergillaceae</taxon>
        <taxon>Aspergillus</taxon>
        <taxon>Aspergillus subgen. Circumdati</taxon>
    </lineage>
</organism>
<feature type="compositionally biased region" description="Polar residues" evidence="1">
    <location>
        <begin position="64"/>
        <end position="77"/>
    </location>
</feature>
<dbReference type="EMBL" id="QUQM01000003">
    <property type="protein sequence ID" value="KAA8648705.1"/>
    <property type="molecule type" value="Genomic_DNA"/>
</dbReference>
<dbReference type="RefSeq" id="XP_033428066.1">
    <property type="nucleotide sequence ID" value="XM_033569260.1"/>
</dbReference>
<gene>
    <name evidence="2" type="ORF">ATNIH1004_004590</name>
</gene>
<feature type="compositionally biased region" description="Basic and acidic residues" evidence="1">
    <location>
        <begin position="1"/>
        <end position="21"/>
    </location>
</feature>
<dbReference type="AlphaFoldDB" id="A0A5M9MNV8"/>
<dbReference type="GeneID" id="54327292"/>